<keyword evidence="4 6" id="KW-1133">Transmembrane helix</keyword>
<comment type="subcellular location">
    <subcellularLocation>
        <location evidence="1">Cell membrane</location>
        <topology evidence="1">Multi-pass membrane protein</topology>
    </subcellularLocation>
</comment>
<dbReference type="Pfam" id="PF07690">
    <property type="entry name" value="MFS_1"/>
    <property type="match status" value="1"/>
</dbReference>
<keyword evidence="2" id="KW-1003">Cell membrane</keyword>
<feature type="transmembrane region" description="Helical" evidence="6">
    <location>
        <begin position="368"/>
        <end position="386"/>
    </location>
</feature>
<gene>
    <name evidence="7" type="ORF">GCM10009533_54260</name>
</gene>
<feature type="transmembrane region" description="Helical" evidence="6">
    <location>
        <begin position="307"/>
        <end position="327"/>
    </location>
</feature>
<keyword evidence="5 6" id="KW-0472">Membrane</keyword>
<feature type="transmembrane region" description="Helical" evidence="6">
    <location>
        <begin position="339"/>
        <end position="362"/>
    </location>
</feature>
<evidence type="ECO:0000313" key="8">
    <source>
        <dbReference type="Proteomes" id="UP001500729"/>
    </source>
</evidence>
<feature type="transmembrane region" description="Helical" evidence="6">
    <location>
        <begin position="282"/>
        <end position="301"/>
    </location>
</feature>
<feature type="transmembrane region" description="Helical" evidence="6">
    <location>
        <begin position="48"/>
        <end position="68"/>
    </location>
</feature>
<dbReference type="PANTHER" id="PTHR23513:SF6">
    <property type="entry name" value="MAJOR FACILITATOR SUPERFAMILY ASSOCIATED DOMAIN-CONTAINING PROTEIN"/>
    <property type="match status" value="1"/>
</dbReference>
<dbReference type="Gene3D" id="1.20.1250.20">
    <property type="entry name" value="MFS general substrate transporter like domains"/>
    <property type="match status" value="1"/>
</dbReference>
<name>A0ABN1DPC1_SACER</name>
<evidence type="ECO:0000256" key="3">
    <source>
        <dbReference type="ARBA" id="ARBA00022692"/>
    </source>
</evidence>
<dbReference type="InterPro" id="IPR011701">
    <property type="entry name" value="MFS"/>
</dbReference>
<evidence type="ECO:0000256" key="1">
    <source>
        <dbReference type="ARBA" id="ARBA00004651"/>
    </source>
</evidence>
<feature type="transmembrane region" description="Helical" evidence="6">
    <location>
        <begin position="12"/>
        <end position="36"/>
    </location>
</feature>
<accession>A0ABN1DPC1</accession>
<evidence type="ECO:0000313" key="7">
    <source>
        <dbReference type="EMBL" id="GAA0548755.1"/>
    </source>
</evidence>
<feature type="transmembrane region" description="Helical" evidence="6">
    <location>
        <begin position="219"/>
        <end position="239"/>
    </location>
</feature>
<dbReference type="PANTHER" id="PTHR23513">
    <property type="entry name" value="INTEGRAL MEMBRANE EFFLUX PROTEIN-RELATED"/>
    <property type="match status" value="1"/>
</dbReference>
<dbReference type="EMBL" id="BAAAGS010000046">
    <property type="protein sequence ID" value="GAA0548755.1"/>
    <property type="molecule type" value="Genomic_DNA"/>
</dbReference>
<keyword evidence="8" id="KW-1185">Reference proteome</keyword>
<feature type="transmembrane region" description="Helical" evidence="6">
    <location>
        <begin position="75"/>
        <end position="94"/>
    </location>
</feature>
<reference evidence="7 8" key="1">
    <citation type="journal article" date="2019" name="Int. J. Syst. Evol. Microbiol.">
        <title>The Global Catalogue of Microorganisms (GCM) 10K type strain sequencing project: providing services to taxonomists for standard genome sequencing and annotation.</title>
        <authorList>
            <consortium name="The Broad Institute Genomics Platform"/>
            <consortium name="The Broad Institute Genome Sequencing Center for Infectious Disease"/>
            <person name="Wu L."/>
            <person name="Ma J."/>
        </authorList>
    </citation>
    <scope>NUCLEOTIDE SEQUENCE [LARGE SCALE GENOMIC DNA]</scope>
    <source>
        <strain evidence="7 8">JCM 10303</strain>
    </source>
</reference>
<dbReference type="CDD" id="cd06173">
    <property type="entry name" value="MFS_MefA_like"/>
    <property type="match status" value="1"/>
</dbReference>
<sequence>MVRRRTAARRDAAYYLTGMTAALLGGSTMVLVAGVWVKDLSGSSSLAALVSACVYAPSAFGLLAGLVADRVRRKPLLAATNGAAAIAMLLLLAVRSDDQLWLIYVVMTCYGTALVLTDPAEQGLFVALLSTEERRRINGARMAIQEGGKIAAPLLGVGLYAAIGGGPVAFASAVAFAVAAVVISRLRVSEPSPSAPRGRRRGELVAGFKHIARRSALRTATAGATIAMFASGTLIAARFDLVDALGYPPGFIGVVTGLLGVGSLVASLTSSSAIRRFREPNVLLFGLGNACAGYLLTATGWLPGVLLGSFVLGFALPWTVISQINLSQRLTPVRLQGRVAAAAGLLLFAPQPLANLLGAWAVEAVGYRVLYLVAAVVAAVNVIWSVRRPLR</sequence>
<evidence type="ECO:0000256" key="4">
    <source>
        <dbReference type="ARBA" id="ARBA00022989"/>
    </source>
</evidence>
<evidence type="ECO:0000256" key="2">
    <source>
        <dbReference type="ARBA" id="ARBA00022475"/>
    </source>
</evidence>
<comment type="caution">
    <text evidence="7">The sequence shown here is derived from an EMBL/GenBank/DDBJ whole genome shotgun (WGS) entry which is preliminary data.</text>
</comment>
<protein>
    <submittedName>
        <fullName evidence="7">MFS transporter</fullName>
    </submittedName>
</protein>
<evidence type="ECO:0000256" key="5">
    <source>
        <dbReference type="ARBA" id="ARBA00023136"/>
    </source>
</evidence>
<keyword evidence="3 6" id="KW-0812">Transmembrane</keyword>
<evidence type="ECO:0000256" key="6">
    <source>
        <dbReference type="SAM" id="Phobius"/>
    </source>
</evidence>
<proteinExistence type="predicted"/>
<feature type="transmembrane region" description="Helical" evidence="6">
    <location>
        <begin position="251"/>
        <end position="270"/>
    </location>
</feature>
<dbReference type="SUPFAM" id="SSF103473">
    <property type="entry name" value="MFS general substrate transporter"/>
    <property type="match status" value="1"/>
</dbReference>
<dbReference type="Proteomes" id="UP001500729">
    <property type="component" value="Unassembled WGS sequence"/>
</dbReference>
<dbReference type="InterPro" id="IPR036259">
    <property type="entry name" value="MFS_trans_sf"/>
</dbReference>
<organism evidence="7 8">
    <name type="scientific">Saccharopolyspora erythraea</name>
    <name type="common">Streptomyces erythraeus</name>
    <dbReference type="NCBI Taxonomy" id="1836"/>
    <lineage>
        <taxon>Bacteria</taxon>
        <taxon>Bacillati</taxon>
        <taxon>Actinomycetota</taxon>
        <taxon>Actinomycetes</taxon>
        <taxon>Pseudonocardiales</taxon>
        <taxon>Pseudonocardiaceae</taxon>
        <taxon>Saccharopolyspora</taxon>
    </lineage>
</organism>